<accession>A0ABY2F633</accession>
<name>A0ABY2F633_9ACTN</name>
<evidence type="ECO:0000313" key="3">
    <source>
        <dbReference type="Proteomes" id="UP000295060"/>
    </source>
</evidence>
<proteinExistence type="predicted"/>
<evidence type="ECO:0000256" key="1">
    <source>
        <dbReference type="SAM" id="MobiDB-lite"/>
    </source>
</evidence>
<sequence>MAEEPGASAGDERLDGGQQPAEVVKQGDTVTSEPEKPADEQAGKATPGELSKSPGEKEAPAKVQSDESEDTATPSQPVDAGVRAKNALINPQFYGSVSFQDGAGKPRLSSNQTGVAVELAESHVESGTLTALGDALSAGAAIVAVYGSSGMGKRSACLVALQRGGMTPILQLPADLGFDDLAASIEQLKVKHKNACFLLANAQVSFVERLNKFELELLTEKLGESGQSRLLITTQGSPSRTDRALHVVQAAEVPKFALVAAYFDKHPADEETVRRIRQVAGAQAGPISFTVMDTMVARLQADPEVSDEDLLRSLPGVVTTAALDRWFETERSAREVAALACVATCVGTPRTDLDEQIDVLEAKLLGDDATPGFRRTTAATLAAGLVTTTTQPVESRYGGIHDENVYVLEAHLEHVQVLEYLWNNEGSGFRKGFLDWLTTLAGRPSELWSGAVKAAGVLLTIDPRYVESTLIGPWAMGAGYWPSVAAAQALGVPTILNLPSDIGLRLADAWIDSGQFDLRFCAIVAYGDLLGAWDVESEAPIRLWLETFADDHLASVAARRLGMLCAAGDDARLVRLAVLNLLAEVASGRWPGSRREMRQAMWVFGYAVHALTTKDEDAADSLRSLLGGQEAEAMGAFVELLARTWSAPYARRATEKTVRDLVRAVEEQRIDRHVLAELIRAAKDAARKFGTLAELGAGLRRALALERRDNPDGVIARRLLDQFFPTS</sequence>
<comment type="caution">
    <text evidence="2">The sequence shown here is derived from an EMBL/GenBank/DDBJ whole genome shotgun (WGS) entry which is preliminary data.</text>
</comment>
<dbReference type="EMBL" id="SODU01000004">
    <property type="protein sequence ID" value="TDW83833.1"/>
    <property type="molecule type" value="Genomic_DNA"/>
</dbReference>
<evidence type="ECO:0008006" key="4">
    <source>
        <dbReference type="Google" id="ProtNLM"/>
    </source>
</evidence>
<evidence type="ECO:0000313" key="2">
    <source>
        <dbReference type="EMBL" id="TDW83833.1"/>
    </source>
</evidence>
<protein>
    <recommendedName>
        <fullName evidence="4">ATP-binding protein</fullName>
    </recommendedName>
</protein>
<dbReference type="Proteomes" id="UP000295060">
    <property type="component" value="Unassembled WGS sequence"/>
</dbReference>
<organism evidence="2 3">
    <name type="scientific">Kribbella pratensis</name>
    <dbReference type="NCBI Taxonomy" id="2512112"/>
    <lineage>
        <taxon>Bacteria</taxon>
        <taxon>Bacillati</taxon>
        <taxon>Actinomycetota</taxon>
        <taxon>Actinomycetes</taxon>
        <taxon>Propionibacteriales</taxon>
        <taxon>Kribbellaceae</taxon>
        <taxon>Kribbella</taxon>
    </lineage>
</organism>
<feature type="region of interest" description="Disordered" evidence="1">
    <location>
        <begin position="1"/>
        <end position="79"/>
    </location>
</feature>
<feature type="compositionally biased region" description="Basic and acidic residues" evidence="1">
    <location>
        <begin position="33"/>
        <end position="42"/>
    </location>
</feature>
<gene>
    <name evidence="2" type="ORF">EV137_6635</name>
</gene>
<keyword evidence="3" id="KW-1185">Reference proteome</keyword>
<reference evidence="2 3" key="1">
    <citation type="submission" date="2019-03" db="EMBL/GenBank/DDBJ databases">
        <title>Genomic Encyclopedia of Type Strains, Phase III (KMG-III): the genomes of soil and plant-associated and newly described type strains.</title>
        <authorList>
            <person name="Whitman W."/>
        </authorList>
    </citation>
    <scope>NUCLEOTIDE SEQUENCE [LARGE SCALE GENOMIC DNA]</scope>
    <source>
        <strain evidence="2 3">VKMAc-2574</strain>
    </source>
</reference>